<evidence type="ECO:0000256" key="1">
    <source>
        <dbReference type="ARBA" id="ARBA00004442"/>
    </source>
</evidence>
<keyword evidence="4" id="KW-0998">Cell outer membrane</keyword>
<comment type="similarity">
    <text evidence="5">Belongs to the Omp25/RopB family.</text>
</comment>
<proteinExistence type="inferred from homology"/>
<dbReference type="RefSeq" id="WP_231323801.1">
    <property type="nucleotide sequence ID" value="NZ_CP088156.1"/>
</dbReference>
<protein>
    <submittedName>
        <fullName evidence="8">Outer membrane beta-barrel protein</fullName>
    </submittedName>
</protein>
<dbReference type="SUPFAM" id="SSF56925">
    <property type="entry name" value="OMPA-like"/>
    <property type="match status" value="1"/>
</dbReference>
<evidence type="ECO:0000256" key="5">
    <source>
        <dbReference type="ARBA" id="ARBA00038306"/>
    </source>
</evidence>
<organism evidence="8 9">
    <name type="scientific">Bradyrhizobium ontarionense</name>
    <dbReference type="NCBI Taxonomy" id="2898149"/>
    <lineage>
        <taxon>Bacteria</taxon>
        <taxon>Pseudomonadati</taxon>
        <taxon>Pseudomonadota</taxon>
        <taxon>Alphaproteobacteria</taxon>
        <taxon>Hyphomicrobiales</taxon>
        <taxon>Nitrobacteraceae</taxon>
        <taxon>Bradyrhizobium</taxon>
    </lineage>
</organism>
<evidence type="ECO:0000256" key="3">
    <source>
        <dbReference type="ARBA" id="ARBA00023136"/>
    </source>
</evidence>
<evidence type="ECO:0000313" key="8">
    <source>
        <dbReference type="EMBL" id="UFZ05566.1"/>
    </source>
</evidence>
<feature type="domain" description="Outer membrane protein beta-barrel" evidence="7">
    <location>
        <begin position="27"/>
        <end position="235"/>
    </location>
</feature>
<feature type="signal peptide" evidence="6">
    <location>
        <begin position="1"/>
        <end position="19"/>
    </location>
</feature>
<accession>A0ABY3RDV9</accession>
<dbReference type="InterPro" id="IPR051692">
    <property type="entry name" value="OMP-like"/>
</dbReference>
<evidence type="ECO:0000256" key="4">
    <source>
        <dbReference type="ARBA" id="ARBA00023237"/>
    </source>
</evidence>
<dbReference type="Gene3D" id="2.40.160.20">
    <property type="match status" value="1"/>
</dbReference>
<evidence type="ECO:0000313" key="9">
    <source>
        <dbReference type="Proteomes" id="UP001431010"/>
    </source>
</evidence>
<sequence>MLKIGSILAVVSTVTCAHAADLPLKAVTKAPAVASFSWTGCFIGGQLGAAISDDKIRSSGDFSSVGVAAGGQIGCDYQLASPWVVGIEARASWLGLTSDTQGRLTDFATGLTVPSHFTVRNDLLASTTARLGYGFASGWLAYARGGAAWTREKSDIVFALPGRPTVDPRGSRIVSGWTAGAGVEWAFAQHWSANLEYNFYSFGDNAFRLTDANAFATGSLKDRINTVNIGLNYRF</sequence>
<reference evidence="8" key="1">
    <citation type="journal article" date="2024" name="Antonie Van Leeuwenhoek">
        <title>Bradyrhizobium ontarionense sp. nov., a novel bacterial symbiont isolated from Aeschynomene indica (Indian jointvetch), harbours photosynthesis, nitrogen fixation and nitrous oxide (N2O) reductase genes.</title>
        <authorList>
            <person name="Bromfield E.S.P."/>
            <person name="Cloutier S."/>
        </authorList>
    </citation>
    <scope>NUCLEOTIDE SEQUENCE</scope>
    <source>
        <strain evidence="8">A19</strain>
    </source>
</reference>
<feature type="chain" id="PRO_5046288524" evidence="6">
    <location>
        <begin position="20"/>
        <end position="235"/>
    </location>
</feature>
<evidence type="ECO:0000256" key="2">
    <source>
        <dbReference type="ARBA" id="ARBA00022729"/>
    </source>
</evidence>
<gene>
    <name evidence="8" type="ORF">LQG66_04395</name>
</gene>
<keyword evidence="3" id="KW-0472">Membrane</keyword>
<dbReference type="InterPro" id="IPR027385">
    <property type="entry name" value="Beta-barrel_OMP"/>
</dbReference>
<evidence type="ECO:0000259" key="7">
    <source>
        <dbReference type="Pfam" id="PF13505"/>
    </source>
</evidence>
<comment type="subcellular location">
    <subcellularLocation>
        <location evidence="1">Cell outer membrane</location>
    </subcellularLocation>
</comment>
<dbReference type="Proteomes" id="UP001431010">
    <property type="component" value="Chromosome"/>
</dbReference>
<dbReference type="InterPro" id="IPR011250">
    <property type="entry name" value="OMP/PagP_B-barrel"/>
</dbReference>
<evidence type="ECO:0000256" key="6">
    <source>
        <dbReference type="SAM" id="SignalP"/>
    </source>
</evidence>
<name>A0ABY3RDV9_9BRAD</name>
<dbReference type="Pfam" id="PF13505">
    <property type="entry name" value="OMP_b-brl"/>
    <property type="match status" value="1"/>
</dbReference>
<dbReference type="EMBL" id="CP088156">
    <property type="protein sequence ID" value="UFZ05566.1"/>
    <property type="molecule type" value="Genomic_DNA"/>
</dbReference>
<dbReference type="PANTHER" id="PTHR34001:SF3">
    <property type="entry name" value="BLL7405 PROTEIN"/>
    <property type="match status" value="1"/>
</dbReference>
<dbReference type="PANTHER" id="PTHR34001">
    <property type="entry name" value="BLL7405 PROTEIN"/>
    <property type="match status" value="1"/>
</dbReference>
<keyword evidence="9" id="KW-1185">Reference proteome</keyword>
<keyword evidence="2 6" id="KW-0732">Signal</keyword>